<dbReference type="InParanoid" id="A0A0C3CVD3"/>
<evidence type="ECO:0000313" key="2">
    <source>
        <dbReference type="Proteomes" id="UP000054321"/>
    </source>
</evidence>
<sequence>MTLVQGPVLFGAVETRWLREAARKFPKLSTLKYAETELGPDGSRELEPMSSFNPLAQQILVELEMGWGFWDKHFRALVVATFGFQDHYNMRELRGKLIDHSYMGKWGKIFRRLDMRSLQLLSLEPLYMDSRSPALDRAFVTFLERAPNLRSPQLSLWDYLYGSPTNLSPTRIFDYHL</sequence>
<dbReference type="AlphaFoldDB" id="A0A0C3CVD3"/>
<organism evidence="1 2">
    <name type="scientific">Oidiodendron maius (strain Zn)</name>
    <dbReference type="NCBI Taxonomy" id="913774"/>
    <lineage>
        <taxon>Eukaryota</taxon>
        <taxon>Fungi</taxon>
        <taxon>Dikarya</taxon>
        <taxon>Ascomycota</taxon>
        <taxon>Pezizomycotina</taxon>
        <taxon>Leotiomycetes</taxon>
        <taxon>Leotiomycetes incertae sedis</taxon>
        <taxon>Myxotrichaceae</taxon>
        <taxon>Oidiodendron</taxon>
    </lineage>
</organism>
<keyword evidence="2" id="KW-1185">Reference proteome</keyword>
<name>A0A0C3CVD3_OIDMZ</name>
<dbReference type="EMBL" id="KN832893">
    <property type="protein sequence ID" value="KIM93642.1"/>
    <property type="molecule type" value="Genomic_DNA"/>
</dbReference>
<proteinExistence type="predicted"/>
<gene>
    <name evidence="1" type="ORF">OIDMADRAFT_61287</name>
</gene>
<dbReference type="OrthoDB" id="4156171at2759"/>
<accession>A0A0C3CVD3</accession>
<reference evidence="1 2" key="1">
    <citation type="submission" date="2014-04" db="EMBL/GenBank/DDBJ databases">
        <authorList>
            <consortium name="DOE Joint Genome Institute"/>
            <person name="Kuo A."/>
            <person name="Martino E."/>
            <person name="Perotto S."/>
            <person name="Kohler A."/>
            <person name="Nagy L.G."/>
            <person name="Floudas D."/>
            <person name="Copeland A."/>
            <person name="Barry K.W."/>
            <person name="Cichocki N."/>
            <person name="Veneault-Fourrey C."/>
            <person name="LaButti K."/>
            <person name="Lindquist E.A."/>
            <person name="Lipzen A."/>
            <person name="Lundell T."/>
            <person name="Morin E."/>
            <person name="Murat C."/>
            <person name="Sun H."/>
            <person name="Tunlid A."/>
            <person name="Henrissat B."/>
            <person name="Grigoriev I.V."/>
            <person name="Hibbett D.S."/>
            <person name="Martin F."/>
            <person name="Nordberg H.P."/>
            <person name="Cantor M.N."/>
            <person name="Hua S.X."/>
        </authorList>
    </citation>
    <scope>NUCLEOTIDE SEQUENCE [LARGE SCALE GENOMIC DNA]</scope>
    <source>
        <strain evidence="1 2">Zn</strain>
    </source>
</reference>
<dbReference type="Proteomes" id="UP000054321">
    <property type="component" value="Unassembled WGS sequence"/>
</dbReference>
<reference evidence="2" key="2">
    <citation type="submission" date="2015-01" db="EMBL/GenBank/DDBJ databases">
        <title>Evolutionary Origins and Diversification of the Mycorrhizal Mutualists.</title>
        <authorList>
            <consortium name="DOE Joint Genome Institute"/>
            <consortium name="Mycorrhizal Genomics Consortium"/>
            <person name="Kohler A."/>
            <person name="Kuo A."/>
            <person name="Nagy L.G."/>
            <person name="Floudas D."/>
            <person name="Copeland A."/>
            <person name="Barry K.W."/>
            <person name="Cichocki N."/>
            <person name="Veneault-Fourrey C."/>
            <person name="LaButti K."/>
            <person name="Lindquist E.A."/>
            <person name="Lipzen A."/>
            <person name="Lundell T."/>
            <person name="Morin E."/>
            <person name="Murat C."/>
            <person name="Riley R."/>
            <person name="Ohm R."/>
            <person name="Sun H."/>
            <person name="Tunlid A."/>
            <person name="Henrissat B."/>
            <person name="Grigoriev I.V."/>
            <person name="Hibbett D.S."/>
            <person name="Martin F."/>
        </authorList>
    </citation>
    <scope>NUCLEOTIDE SEQUENCE [LARGE SCALE GENOMIC DNA]</scope>
    <source>
        <strain evidence="2">Zn</strain>
    </source>
</reference>
<evidence type="ECO:0000313" key="1">
    <source>
        <dbReference type="EMBL" id="KIM93642.1"/>
    </source>
</evidence>
<dbReference type="HOGENOM" id="CLU_1518330_0_0_1"/>
<protein>
    <submittedName>
        <fullName evidence="1">Uncharacterized protein</fullName>
    </submittedName>
</protein>